<dbReference type="Proteomes" id="UP000317650">
    <property type="component" value="Chromosome 3"/>
</dbReference>
<evidence type="ECO:0000256" key="5">
    <source>
        <dbReference type="ARBA" id="ARBA00054658"/>
    </source>
</evidence>
<dbReference type="PANTHER" id="PTHR47990">
    <property type="entry name" value="2-OXOGLUTARATE (2OG) AND FE(II)-DEPENDENT OXYGENASE SUPERFAMILY PROTEIN-RELATED"/>
    <property type="match status" value="1"/>
</dbReference>
<evidence type="ECO:0000256" key="2">
    <source>
        <dbReference type="ARBA" id="ARBA00022723"/>
    </source>
</evidence>
<comment type="function">
    <text evidence="5">2-oxoglutarate-dependent dioxygenase essential for auxin catabolism and maintenance of auxin homeostasis in reproductive organs. Catalyzes the irreversible oxidation of indole-3-acetic acid (IAA) to the biologically inactive 2-oxoindole-3-acetic acid (OxIAA).</text>
</comment>
<dbReference type="InterPro" id="IPR050231">
    <property type="entry name" value="Iron_ascorbate_oxido_reductase"/>
</dbReference>
<keyword evidence="4 8" id="KW-0408">Iron</keyword>
<evidence type="ECO:0000256" key="8">
    <source>
        <dbReference type="RuleBase" id="RU003682"/>
    </source>
</evidence>
<proteinExistence type="inferred from homology"/>
<dbReference type="EMBL" id="PYDT01000006">
    <property type="protein sequence ID" value="THU59108.1"/>
    <property type="molecule type" value="Genomic_DNA"/>
</dbReference>
<evidence type="ECO:0000256" key="1">
    <source>
        <dbReference type="ARBA" id="ARBA00001961"/>
    </source>
</evidence>
<evidence type="ECO:0000313" key="11">
    <source>
        <dbReference type="Proteomes" id="UP000317650"/>
    </source>
</evidence>
<dbReference type="InterPro" id="IPR005123">
    <property type="entry name" value="Oxoglu/Fe-dep_dioxygenase_dom"/>
</dbReference>
<protein>
    <recommendedName>
        <fullName evidence="6">2-oxoglutarate-dependent dioxygenase DAO</fullName>
    </recommendedName>
    <alternativeName>
        <fullName evidence="7">Protein DIOXYGENASE FOR AUXIN OXIDATION</fullName>
    </alternativeName>
</protein>
<evidence type="ECO:0000313" key="10">
    <source>
        <dbReference type="EMBL" id="THU59108.1"/>
    </source>
</evidence>
<comment type="similarity">
    <text evidence="8">Belongs to the iron/ascorbate-dependent oxidoreductase family.</text>
</comment>
<dbReference type="GO" id="GO:0016491">
    <property type="term" value="F:oxidoreductase activity"/>
    <property type="evidence" value="ECO:0007669"/>
    <property type="project" value="UniProtKB-KW"/>
</dbReference>
<evidence type="ECO:0000259" key="9">
    <source>
        <dbReference type="PROSITE" id="PS51471"/>
    </source>
</evidence>
<dbReference type="InterPro" id="IPR026992">
    <property type="entry name" value="DIOX_N"/>
</dbReference>
<comment type="cofactor">
    <cofactor evidence="1">
        <name>L-ascorbate</name>
        <dbReference type="ChEBI" id="CHEBI:38290"/>
    </cofactor>
</comment>
<accession>A0A4S8JBI8</accession>
<organism evidence="10 11">
    <name type="scientific">Musa balbisiana</name>
    <name type="common">Banana</name>
    <dbReference type="NCBI Taxonomy" id="52838"/>
    <lineage>
        <taxon>Eukaryota</taxon>
        <taxon>Viridiplantae</taxon>
        <taxon>Streptophyta</taxon>
        <taxon>Embryophyta</taxon>
        <taxon>Tracheophyta</taxon>
        <taxon>Spermatophyta</taxon>
        <taxon>Magnoliopsida</taxon>
        <taxon>Liliopsida</taxon>
        <taxon>Zingiberales</taxon>
        <taxon>Musaceae</taxon>
        <taxon>Musa</taxon>
    </lineage>
</organism>
<keyword evidence="3 8" id="KW-0560">Oxidoreductase</keyword>
<dbReference type="Gene3D" id="2.60.120.330">
    <property type="entry name" value="B-lactam Antibiotic, Isopenicillin N Synthase, Chain"/>
    <property type="match status" value="1"/>
</dbReference>
<dbReference type="PROSITE" id="PS51471">
    <property type="entry name" value="FE2OG_OXY"/>
    <property type="match status" value="1"/>
</dbReference>
<reference evidence="10 11" key="1">
    <citation type="journal article" date="2019" name="Nat. Plants">
        <title>Genome sequencing of Musa balbisiana reveals subgenome evolution and function divergence in polyploid bananas.</title>
        <authorList>
            <person name="Yao X."/>
        </authorList>
    </citation>
    <scope>NUCLEOTIDE SEQUENCE [LARGE SCALE GENOMIC DNA]</scope>
    <source>
        <strain evidence="11">cv. DH-PKW</strain>
        <tissue evidence="10">Leaves</tissue>
    </source>
</reference>
<comment type="caution">
    <text evidence="10">The sequence shown here is derived from an EMBL/GenBank/DDBJ whole genome shotgun (WGS) entry which is preliminary data.</text>
</comment>
<evidence type="ECO:0000256" key="7">
    <source>
        <dbReference type="ARBA" id="ARBA00076740"/>
    </source>
</evidence>
<evidence type="ECO:0000256" key="3">
    <source>
        <dbReference type="ARBA" id="ARBA00023002"/>
    </source>
</evidence>
<gene>
    <name evidence="10" type="ORF">C4D60_Mb03t21520</name>
</gene>
<sequence length="340" mass="37847">MALEDSAAKQKYPKIDFSGLDLASPGTPRWEAVREQVMEALASCGFFEAVFPQVTQELRESLFGTAMKELFALPLDTKLRNTSNKPFHGYLGQIPYLSYESLAILDASLPQGVDSFTSLMWPGGNPAFSGMVCSFSKQVAELDEIVRKMILETLGVEKYHKTLMESHRFLLRVSEYAAAPPKQQQASEERQQLGLVPHRDKNTLAIVCQNQVDGLEMETGDGGWVVVTPSPASFIVIAGDAFRAWSNGRVYSPLHRIMVGEEATRYSAILFSIPEDDMVIRAPQELADDHHSPGFKFKPFDYGSYVRFCATEEGMNASCQLDVFCGVANQQQQQQQQQVV</sequence>
<dbReference type="Pfam" id="PF03171">
    <property type="entry name" value="2OG-FeII_Oxy"/>
    <property type="match status" value="1"/>
</dbReference>
<dbReference type="STRING" id="52838.A0A4S8JBI8"/>
<evidence type="ECO:0000256" key="6">
    <source>
        <dbReference type="ARBA" id="ARBA00074102"/>
    </source>
</evidence>
<dbReference type="SUPFAM" id="SSF51197">
    <property type="entry name" value="Clavaminate synthase-like"/>
    <property type="match status" value="1"/>
</dbReference>
<dbReference type="FunFam" id="2.60.120.330:FF:000017">
    <property type="entry name" value="2-oxoglutarate-dependent dioxygenase DAO"/>
    <property type="match status" value="1"/>
</dbReference>
<evidence type="ECO:0000256" key="4">
    <source>
        <dbReference type="ARBA" id="ARBA00023004"/>
    </source>
</evidence>
<dbReference type="Pfam" id="PF14226">
    <property type="entry name" value="DIOX_N"/>
    <property type="match status" value="1"/>
</dbReference>
<dbReference type="AlphaFoldDB" id="A0A4S8JBI8"/>
<dbReference type="InterPro" id="IPR044861">
    <property type="entry name" value="IPNS-like_FE2OG_OXY"/>
</dbReference>
<keyword evidence="11" id="KW-1185">Reference proteome</keyword>
<name>A0A4S8JBI8_MUSBA</name>
<dbReference type="GO" id="GO:0046872">
    <property type="term" value="F:metal ion binding"/>
    <property type="evidence" value="ECO:0007669"/>
    <property type="project" value="UniProtKB-KW"/>
</dbReference>
<feature type="domain" description="Fe2OG dioxygenase" evidence="9">
    <location>
        <begin position="165"/>
        <end position="274"/>
    </location>
</feature>
<keyword evidence="2 8" id="KW-0479">Metal-binding</keyword>
<dbReference type="InterPro" id="IPR027443">
    <property type="entry name" value="IPNS-like_sf"/>
</dbReference>